<dbReference type="InterPro" id="IPR011006">
    <property type="entry name" value="CheY-like_superfamily"/>
</dbReference>
<evidence type="ECO:0000313" key="5">
    <source>
        <dbReference type="EMBL" id="VAW53981.1"/>
    </source>
</evidence>
<dbReference type="SUPFAM" id="SSF46894">
    <property type="entry name" value="C-terminal effector domain of the bipartite response regulators"/>
    <property type="match status" value="1"/>
</dbReference>
<dbReference type="GO" id="GO:0000160">
    <property type="term" value="P:phosphorelay signal transduction system"/>
    <property type="evidence" value="ECO:0007669"/>
    <property type="project" value="InterPro"/>
</dbReference>
<dbReference type="SMART" id="SM00448">
    <property type="entry name" value="REC"/>
    <property type="match status" value="1"/>
</dbReference>
<evidence type="ECO:0000259" key="3">
    <source>
        <dbReference type="PROSITE" id="PS50043"/>
    </source>
</evidence>
<dbReference type="InterPro" id="IPR001789">
    <property type="entry name" value="Sig_transdc_resp-reg_receiver"/>
</dbReference>
<dbReference type="GO" id="GO:0006355">
    <property type="term" value="P:regulation of DNA-templated transcription"/>
    <property type="evidence" value="ECO:0007669"/>
    <property type="project" value="InterPro"/>
</dbReference>
<dbReference type="InterPro" id="IPR051015">
    <property type="entry name" value="EvgA-like"/>
</dbReference>
<gene>
    <name evidence="5" type="ORF">MNBD_GAMMA05-1623</name>
</gene>
<accession>A0A3B0WFB8</accession>
<dbReference type="SUPFAM" id="SSF52172">
    <property type="entry name" value="CheY-like"/>
    <property type="match status" value="1"/>
</dbReference>
<name>A0A3B0WFB8_9ZZZZ</name>
<dbReference type="PANTHER" id="PTHR45566">
    <property type="entry name" value="HTH-TYPE TRANSCRIPTIONAL REGULATOR YHJB-RELATED"/>
    <property type="match status" value="1"/>
</dbReference>
<feature type="domain" description="HTH luxR-type" evidence="3">
    <location>
        <begin position="143"/>
        <end position="208"/>
    </location>
</feature>
<evidence type="ECO:0000256" key="1">
    <source>
        <dbReference type="ARBA" id="ARBA00022553"/>
    </source>
</evidence>
<dbReference type="EMBL" id="UOFE01000036">
    <property type="protein sequence ID" value="VAW53981.1"/>
    <property type="molecule type" value="Genomic_DNA"/>
</dbReference>
<dbReference type="Pfam" id="PF00072">
    <property type="entry name" value="Response_reg"/>
    <property type="match status" value="1"/>
</dbReference>
<dbReference type="AlphaFoldDB" id="A0A3B0WFB8"/>
<dbReference type="InterPro" id="IPR016032">
    <property type="entry name" value="Sig_transdc_resp-reg_C-effctor"/>
</dbReference>
<proteinExistence type="predicted"/>
<sequence>MNILIADDHELIREGIRHSLLELNQEGEIFEAEDERQVQTILQSKSVDLLLLDLVLPDGKSFSLLEMAIKTYPEMKVAMLTASEDIHDVRKCMDLGASAFITKTSGRGNLVKALRLIISGGVYISPELIEKINQSQSDTVSADDEKLNTLTNRQREVLGLVCKGSSNKEIAHLLGLSDNTVKIHVTAILKSLNVRNRTQAVLLANNTRFFE</sequence>
<evidence type="ECO:0000259" key="4">
    <source>
        <dbReference type="PROSITE" id="PS50110"/>
    </source>
</evidence>
<dbReference type="PROSITE" id="PS50110">
    <property type="entry name" value="RESPONSE_REGULATORY"/>
    <property type="match status" value="1"/>
</dbReference>
<evidence type="ECO:0000256" key="2">
    <source>
        <dbReference type="ARBA" id="ARBA00023125"/>
    </source>
</evidence>
<dbReference type="InterPro" id="IPR058245">
    <property type="entry name" value="NreC/VraR/RcsB-like_REC"/>
</dbReference>
<dbReference type="CDD" id="cd17535">
    <property type="entry name" value="REC_NarL-like"/>
    <property type="match status" value="1"/>
</dbReference>
<keyword evidence="1" id="KW-0597">Phosphoprotein</keyword>
<dbReference type="GO" id="GO:0003677">
    <property type="term" value="F:DNA binding"/>
    <property type="evidence" value="ECO:0007669"/>
    <property type="project" value="UniProtKB-KW"/>
</dbReference>
<dbReference type="SMART" id="SM00421">
    <property type="entry name" value="HTH_LUXR"/>
    <property type="match status" value="1"/>
</dbReference>
<dbReference type="Gene3D" id="3.40.50.2300">
    <property type="match status" value="1"/>
</dbReference>
<dbReference type="InterPro" id="IPR000792">
    <property type="entry name" value="Tscrpt_reg_LuxR_C"/>
</dbReference>
<dbReference type="PRINTS" id="PR00038">
    <property type="entry name" value="HTHLUXR"/>
</dbReference>
<dbReference type="PANTHER" id="PTHR45566:SF1">
    <property type="entry name" value="HTH-TYPE TRANSCRIPTIONAL REGULATOR YHJB-RELATED"/>
    <property type="match status" value="1"/>
</dbReference>
<organism evidence="5">
    <name type="scientific">hydrothermal vent metagenome</name>
    <dbReference type="NCBI Taxonomy" id="652676"/>
    <lineage>
        <taxon>unclassified sequences</taxon>
        <taxon>metagenomes</taxon>
        <taxon>ecological metagenomes</taxon>
    </lineage>
</organism>
<dbReference type="Pfam" id="PF00196">
    <property type="entry name" value="GerE"/>
    <property type="match status" value="1"/>
</dbReference>
<feature type="domain" description="Response regulatory" evidence="4">
    <location>
        <begin position="2"/>
        <end position="118"/>
    </location>
</feature>
<reference evidence="5" key="1">
    <citation type="submission" date="2018-06" db="EMBL/GenBank/DDBJ databases">
        <authorList>
            <person name="Zhirakovskaya E."/>
        </authorList>
    </citation>
    <scope>NUCLEOTIDE SEQUENCE</scope>
</reference>
<protein>
    <submittedName>
        <fullName evidence="5">Transcriptional regulator, LuxR family</fullName>
    </submittedName>
</protein>
<dbReference type="PROSITE" id="PS50043">
    <property type="entry name" value="HTH_LUXR_2"/>
    <property type="match status" value="1"/>
</dbReference>
<keyword evidence="2" id="KW-0238">DNA-binding</keyword>
<dbReference type="CDD" id="cd06170">
    <property type="entry name" value="LuxR_C_like"/>
    <property type="match status" value="1"/>
</dbReference>